<keyword evidence="2 4" id="KW-0418">Kinase</keyword>
<dbReference type="PANTHER" id="PTHR42774">
    <property type="entry name" value="PHOSPHOTRANSFERASE SYSTEM TRANSPORT PROTEIN"/>
    <property type="match status" value="1"/>
</dbReference>
<dbReference type="RefSeq" id="WP_188720889.1">
    <property type="nucleotide sequence ID" value="NZ_BMIF01000005.1"/>
</dbReference>
<dbReference type="PROSITE" id="PS00584">
    <property type="entry name" value="PFKB_KINASES_2"/>
    <property type="match status" value="1"/>
</dbReference>
<comment type="caution">
    <text evidence="4">The sequence shown here is derived from an EMBL/GenBank/DDBJ whole genome shotgun (WGS) entry which is preliminary data.</text>
</comment>
<gene>
    <name evidence="4" type="ORF">GCM10011385_19720</name>
</gene>
<keyword evidence="1" id="KW-0808">Transferase</keyword>
<evidence type="ECO:0000313" key="4">
    <source>
        <dbReference type="EMBL" id="GGA65867.1"/>
    </source>
</evidence>
<accession>A0A916W447</accession>
<dbReference type="AlphaFoldDB" id="A0A916W447"/>
<dbReference type="InterPro" id="IPR029056">
    <property type="entry name" value="Ribokinase-like"/>
</dbReference>
<evidence type="ECO:0000256" key="1">
    <source>
        <dbReference type="ARBA" id="ARBA00022679"/>
    </source>
</evidence>
<dbReference type="PANTHER" id="PTHR42774:SF3">
    <property type="entry name" value="KETOHEXOKINASE"/>
    <property type="match status" value="1"/>
</dbReference>
<reference evidence="4" key="2">
    <citation type="submission" date="2020-09" db="EMBL/GenBank/DDBJ databases">
        <authorList>
            <person name="Sun Q."/>
            <person name="Zhou Y."/>
        </authorList>
    </citation>
    <scope>NUCLEOTIDE SEQUENCE</scope>
    <source>
        <strain evidence="4">CGMCC 1.15320</strain>
    </source>
</reference>
<dbReference type="Gene3D" id="3.40.1190.20">
    <property type="match status" value="1"/>
</dbReference>
<evidence type="ECO:0000256" key="2">
    <source>
        <dbReference type="ARBA" id="ARBA00022777"/>
    </source>
</evidence>
<dbReference type="GO" id="GO:0016301">
    <property type="term" value="F:kinase activity"/>
    <property type="evidence" value="ECO:0007669"/>
    <property type="project" value="UniProtKB-KW"/>
</dbReference>
<keyword evidence="5" id="KW-1185">Reference proteome</keyword>
<proteinExistence type="predicted"/>
<reference evidence="4" key="1">
    <citation type="journal article" date="2014" name="Int. J. Syst. Evol. Microbiol.">
        <title>Complete genome sequence of Corynebacterium casei LMG S-19264T (=DSM 44701T), isolated from a smear-ripened cheese.</title>
        <authorList>
            <consortium name="US DOE Joint Genome Institute (JGI-PGF)"/>
            <person name="Walter F."/>
            <person name="Albersmeier A."/>
            <person name="Kalinowski J."/>
            <person name="Ruckert C."/>
        </authorList>
    </citation>
    <scope>NUCLEOTIDE SEQUENCE</scope>
    <source>
        <strain evidence="4">CGMCC 1.15320</strain>
    </source>
</reference>
<dbReference type="EMBL" id="BMIF01000005">
    <property type="protein sequence ID" value="GGA65867.1"/>
    <property type="molecule type" value="Genomic_DNA"/>
</dbReference>
<dbReference type="Proteomes" id="UP000636264">
    <property type="component" value="Unassembled WGS sequence"/>
</dbReference>
<dbReference type="SUPFAM" id="SSF53613">
    <property type="entry name" value="Ribokinase-like"/>
    <property type="match status" value="1"/>
</dbReference>
<dbReference type="InterPro" id="IPR052562">
    <property type="entry name" value="Ketohexokinase-related"/>
</dbReference>
<sequence length="310" mass="32524">MSEAVPAQVAGEVLCVGLTIQDIILRVPEIPTRPVKIYASERMAVGGGPAATASVAIARLGGKVSFAGRLGEDATGRALRDELRGEGVETQHLRLIPGHHSPSSVILVDQHGERLIVAYADPDLPRDASWFDPAGSHGAVLCDLSWPDGALKAYAEAAQRGIPRVLDADISRHPREDVEAIVSAADHVVFSRPGLATFSGTEEIAEGLKRAERPGHKLIGVTDGEAGIFWLADGEVRNMVPPAIRAVDTVGAGDAFHGALALALARSWPIERALAFSNAVAALKCSKPGGRAGLPTAEALKEFNPSFTLV</sequence>
<dbReference type="InterPro" id="IPR002173">
    <property type="entry name" value="Carboh/pur_kinase_PfkB_CS"/>
</dbReference>
<dbReference type="Pfam" id="PF00294">
    <property type="entry name" value="PfkB"/>
    <property type="match status" value="1"/>
</dbReference>
<evidence type="ECO:0000313" key="5">
    <source>
        <dbReference type="Proteomes" id="UP000636264"/>
    </source>
</evidence>
<organism evidence="4 5">
    <name type="scientific">Nitratireductor aestuarii</name>
    <dbReference type="NCBI Taxonomy" id="1735103"/>
    <lineage>
        <taxon>Bacteria</taxon>
        <taxon>Pseudomonadati</taxon>
        <taxon>Pseudomonadota</taxon>
        <taxon>Alphaproteobacteria</taxon>
        <taxon>Hyphomicrobiales</taxon>
        <taxon>Phyllobacteriaceae</taxon>
        <taxon>Nitratireductor</taxon>
    </lineage>
</organism>
<protein>
    <submittedName>
        <fullName evidence="4">Sulfofructose kinase</fullName>
    </submittedName>
</protein>
<dbReference type="InterPro" id="IPR011611">
    <property type="entry name" value="PfkB_dom"/>
</dbReference>
<feature type="domain" description="Carbohydrate kinase PfkB" evidence="3">
    <location>
        <begin position="12"/>
        <end position="296"/>
    </location>
</feature>
<name>A0A916W447_9HYPH</name>
<evidence type="ECO:0000259" key="3">
    <source>
        <dbReference type="Pfam" id="PF00294"/>
    </source>
</evidence>